<accession>A0AAV0VE69</accession>
<organism evidence="3 4">
    <name type="scientific">Peronospora destructor</name>
    <dbReference type="NCBI Taxonomy" id="86335"/>
    <lineage>
        <taxon>Eukaryota</taxon>
        <taxon>Sar</taxon>
        <taxon>Stramenopiles</taxon>
        <taxon>Oomycota</taxon>
        <taxon>Peronosporomycetes</taxon>
        <taxon>Peronosporales</taxon>
        <taxon>Peronosporaceae</taxon>
        <taxon>Peronospora</taxon>
    </lineage>
</organism>
<keyword evidence="2" id="KW-0812">Transmembrane</keyword>
<evidence type="ECO:0000256" key="1">
    <source>
        <dbReference type="SAM" id="MobiDB-lite"/>
    </source>
</evidence>
<feature type="compositionally biased region" description="Polar residues" evidence="1">
    <location>
        <begin position="99"/>
        <end position="114"/>
    </location>
</feature>
<feature type="compositionally biased region" description="Basic and acidic residues" evidence="1">
    <location>
        <begin position="115"/>
        <end position="126"/>
    </location>
</feature>
<sequence length="181" mass="19572">MDCIPCVTTGKMNTSNLRQGDEDNEDIDASFDKGSNNADADISSDIKLTNDETTIQMGTTNKAANFELVLPTARNPAPMADAPPSPPLMVGSFDHRTQKYPSSNSSASSGMEPNSTDRPEVLENETKSSFSTAANRSLDQTLVVMIIGVVGAIGTLVMFVSRRVLKETQDDDLDLEDSRFF</sequence>
<evidence type="ECO:0000313" key="4">
    <source>
        <dbReference type="Proteomes" id="UP001162029"/>
    </source>
</evidence>
<keyword evidence="4" id="KW-1185">Reference proteome</keyword>
<dbReference type="AlphaFoldDB" id="A0AAV0VE69"/>
<name>A0AAV0VE69_9STRA</name>
<feature type="region of interest" description="Disordered" evidence="1">
    <location>
        <begin position="76"/>
        <end position="128"/>
    </location>
</feature>
<proteinExistence type="predicted"/>
<evidence type="ECO:0000313" key="3">
    <source>
        <dbReference type="EMBL" id="CAI5745881.1"/>
    </source>
</evidence>
<evidence type="ECO:0008006" key="5">
    <source>
        <dbReference type="Google" id="ProtNLM"/>
    </source>
</evidence>
<gene>
    <name evidence="3" type="ORF">PDE001_LOCUS10917</name>
</gene>
<keyword evidence="2" id="KW-0472">Membrane</keyword>
<protein>
    <recommendedName>
        <fullName evidence="5">Syndecan</fullName>
    </recommendedName>
</protein>
<dbReference type="EMBL" id="CANTFM010002332">
    <property type="protein sequence ID" value="CAI5745881.1"/>
    <property type="molecule type" value="Genomic_DNA"/>
</dbReference>
<comment type="caution">
    <text evidence="3">The sequence shown here is derived from an EMBL/GenBank/DDBJ whole genome shotgun (WGS) entry which is preliminary data.</text>
</comment>
<feature type="region of interest" description="Disordered" evidence="1">
    <location>
        <begin position="1"/>
        <end position="39"/>
    </location>
</feature>
<reference evidence="3" key="1">
    <citation type="submission" date="2022-12" db="EMBL/GenBank/DDBJ databases">
        <authorList>
            <person name="Webb A."/>
        </authorList>
    </citation>
    <scope>NUCLEOTIDE SEQUENCE</scope>
    <source>
        <strain evidence="3">Pd1</strain>
    </source>
</reference>
<dbReference type="Proteomes" id="UP001162029">
    <property type="component" value="Unassembled WGS sequence"/>
</dbReference>
<evidence type="ECO:0000256" key="2">
    <source>
        <dbReference type="SAM" id="Phobius"/>
    </source>
</evidence>
<feature type="transmembrane region" description="Helical" evidence="2">
    <location>
        <begin position="142"/>
        <end position="160"/>
    </location>
</feature>
<keyword evidence="2" id="KW-1133">Transmembrane helix</keyword>